<dbReference type="OrthoDB" id="2013972at2759"/>
<proteinExistence type="predicted"/>
<dbReference type="Proteomes" id="UP000310158">
    <property type="component" value="Unassembled WGS sequence"/>
</dbReference>
<protein>
    <submittedName>
        <fullName evidence="2">Uncharacterized protein</fullName>
    </submittedName>
</protein>
<gene>
    <name evidence="2" type="ORF">EW146_g8984</name>
</gene>
<reference evidence="2 3" key="1">
    <citation type="submission" date="2019-02" db="EMBL/GenBank/DDBJ databases">
        <title>Genome sequencing of the rare red list fungi Bondarzewia mesenterica.</title>
        <authorList>
            <person name="Buettner E."/>
            <person name="Kellner H."/>
        </authorList>
    </citation>
    <scope>NUCLEOTIDE SEQUENCE [LARGE SCALE GENOMIC DNA]</scope>
    <source>
        <strain evidence="2 3">DSM 108281</strain>
    </source>
</reference>
<feature type="region of interest" description="Disordered" evidence="1">
    <location>
        <begin position="125"/>
        <end position="181"/>
    </location>
</feature>
<organism evidence="2 3">
    <name type="scientific">Bondarzewia mesenterica</name>
    <dbReference type="NCBI Taxonomy" id="1095465"/>
    <lineage>
        <taxon>Eukaryota</taxon>
        <taxon>Fungi</taxon>
        <taxon>Dikarya</taxon>
        <taxon>Basidiomycota</taxon>
        <taxon>Agaricomycotina</taxon>
        <taxon>Agaricomycetes</taxon>
        <taxon>Russulales</taxon>
        <taxon>Bondarzewiaceae</taxon>
        <taxon>Bondarzewia</taxon>
    </lineage>
</organism>
<keyword evidence="3" id="KW-1185">Reference proteome</keyword>
<dbReference type="AlphaFoldDB" id="A0A4S4L9T3"/>
<accession>A0A4S4L9T3</accession>
<evidence type="ECO:0000256" key="1">
    <source>
        <dbReference type="SAM" id="MobiDB-lite"/>
    </source>
</evidence>
<evidence type="ECO:0000313" key="3">
    <source>
        <dbReference type="Proteomes" id="UP000310158"/>
    </source>
</evidence>
<name>A0A4S4L9T3_9AGAM</name>
<evidence type="ECO:0000313" key="2">
    <source>
        <dbReference type="EMBL" id="THH08446.1"/>
    </source>
</evidence>
<sequence length="193" mass="22457">PNRRLDFDLKSLHLHLSARVSEVLACAETMWAWVEAFQDGERERSVVERDRRVSLSEDEAMRREVMALSRAEFDMLLTRFELDMQDSMALDSCIESNLHWALPMTTRTQERKEFEQACGKWDKYEERRRRSRSKGRGRTQSPLASRPSLASVDGRGRAYEVNEEDGEESRAQGDGTPSQRLSRTIRVFCAWKP</sequence>
<feature type="non-terminal residue" evidence="2">
    <location>
        <position position="1"/>
    </location>
</feature>
<dbReference type="EMBL" id="SGPL01000698">
    <property type="protein sequence ID" value="THH08446.1"/>
    <property type="molecule type" value="Genomic_DNA"/>
</dbReference>
<comment type="caution">
    <text evidence="2">The sequence shown here is derived from an EMBL/GenBank/DDBJ whole genome shotgun (WGS) entry which is preliminary data.</text>
</comment>